<comment type="subcellular location">
    <subcellularLocation>
        <location evidence="2">Cell membrane</location>
        <topology evidence="2">Multi-pass membrane protein</topology>
    </subcellularLocation>
</comment>
<dbReference type="RefSeq" id="WP_093390648.1">
    <property type="nucleotide sequence ID" value="NZ_FOTW01000032.1"/>
</dbReference>
<reference evidence="11 12" key="1">
    <citation type="submission" date="2016-10" db="EMBL/GenBank/DDBJ databases">
        <authorList>
            <person name="de Groot N.N."/>
        </authorList>
    </citation>
    <scope>NUCLEOTIDE SEQUENCE [LARGE SCALE GENOMIC DNA]</scope>
    <source>
        <strain evidence="11 12">ATCC 43154</strain>
    </source>
</reference>
<keyword evidence="9 10" id="KW-0472">Membrane</keyword>
<evidence type="ECO:0000256" key="4">
    <source>
        <dbReference type="ARBA" id="ARBA00017522"/>
    </source>
</evidence>
<dbReference type="Proteomes" id="UP000199470">
    <property type="component" value="Unassembled WGS sequence"/>
</dbReference>
<comment type="function">
    <text evidence="1">Required for nicotinamide riboside transport across the inner membrane.</text>
</comment>
<feature type="transmembrane region" description="Helical" evidence="10">
    <location>
        <begin position="36"/>
        <end position="55"/>
    </location>
</feature>
<evidence type="ECO:0000256" key="6">
    <source>
        <dbReference type="ARBA" id="ARBA00022475"/>
    </source>
</evidence>
<keyword evidence="5" id="KW-0813">Transport</keyword>
<dbReference type="GO" id="GO:0034257">
    <property type="term" value="F:nicotinamide riboside transmembrane transporter activity"/>
    <property type="evidence" value="ECO:0007669"/>
    <property type="project" value="InterPro"/>
</dbReference>
<dbReference type="NCBIfam" id="TIGR01528">
    <property type="entry name" value="NMN_trans_PnuC"/>
    <property type="match status" value="1"/>
</dbReference>
<comment type="similarity">
    <text evidence="3">Belongs to the nicotinamide ribonucleoside (NR) uptake permease (TC 4.B.1) family.</text>
</comment>
<dbReference type="PANTHER" id="PTHR36122:SF2">
    <property type="entry name" value="NICOTINAMIDE RIBOSIDE TRANSPORTER PNUC"/>
    <property type="match status" value="1"/>
</dbReference>
<dbReference type="GO" id="GO:0005886">
    <property type="term" value="C:plasma membrane"/>
    <property type="evidence" value="ECO:0007669"/>
    <property type="project" value="UniProtKB-SubCell"/>
</dbReference>
<evidence type="ECO:0000256" key="7">
    <source>
        <dbReference type="ARBA" id="ARBA00022692"/>
    </source>
</evidence>
<evidence type="ECO:0000256" key="3">
    <source>
        <dbReference type="ARBA" id="ARBA00006669"/>
    </source>
</evidence>
<keyword evidence="12" id="KW-1185">Reference proteome</keyword>
<feature type="transmembrane region" description="Helical" evidence="10">
    <location>
        <begin position="173"/>
        <end position="191"/>
    </location>
</feature>
<keyword evidence="8 10" id="KW-1133">Transmembrane helix</keyword>
<evidence type="ECO:0000256" key="5">
    <source>
        <dbReference type="ARBA" id="ARBA00022448"/>
    </source>
</evidence>
<evidence type="ECO:0000256" key="2">
    <source>
        <dbReference type="ARBA" id="ARBA00004651"/>
    </source>
</evidence>
<feature type="transmembrane region" description="Helical" evidence="10">
    <location>
        <begin position="61"/>
        <end position="79"/>
    </location>
</feature>
<organism evidence="11 12">
    <name type="scientific">Rugamonas rubra</name>
    <dbReference type="NCBI Taxonomy" id="758825"/>
    <lineage>
        <taxon>Bacteria</taxon>
        <taxon>Pseudomonadati</taxon>
        <taxon>Pseudomonadota</taxon>
        <taxon>Betaproteobacteria</taxon>
        <taxon>Burkholderiales</taxon>
        <taxon>Oxalobacteraceae</taxon>
        <taxon>Telluria group</taxon>
        <taxon>Rugamonas</taxon>
    </lineage>
</organism>
<sequence length="215" mass="23840">MNESFSLLGLAISPLELVSFILSVLTVWLNIRQKHWAWLFSIVSSATYGVVFYEARLYGDMGLQLVFIAVSVWGWYQWLHGDDSHEQLPVTRLDGRGRLACAAGWLIGFGVLAWFLKHYTDTDVPRADGFLTAGSLVGQLLLSRKKVENWHVWIIVDVLYVGLYVHKHLMLTAVLYALFVLMALVGLRAWHKAAGDAGGGTGLGREPGAGELALK</sequence>
<evidence type="ECO:0000313" key="11">
    <source>
        <dbReference type="EMBL" id="SFM77549.1"/>
    </source>
</evidence>
<feature type="transmembrane region" description="Helical" evidence="10">
    <location>
        <begin position="6"/>
        <end position="29"/>
    </location>
</feature>
<evidence type="ECO:0000256" key="10">
    <source>
        <dbReference type="SAM" id="Phobius"/>
    </source>
</evidence>
<dbReference type="Pfam" id="PF04973">
    <property type="entry name" value="NMN_transporter"/>
    <property type="match status" value="1"/>
</dbReference>
<evidence type="ECO:0000256" key="1">
    <source>
        <dbReference type="ARBA" id="ARBA00002672"/>
    </source>
</evidence>
<name>A0A1I4TLF3_9BURK</name>
<proteinExistence type="inferred from homology"/>
<evidence type="ECO:0000256" key="9">
    <source>
        <dbReference type="ARBA" id="ARBA00023136"/>
    </source>
</evidence>
<accession>A0A1I4TLF3</accession>
<protein>
    <recommendedName>
        <fullName evidence="4">Nicotinamide riboside transporter PnuC</fullName>
    </recommendedName>
</protein>
<dbReference type="OrthoDB" id="9791248at2"/>
<keyword evidence="6" id="KW-1003">Cell membrane</keyword>
<dbReference type="PANTHER" id="PTHR36122">
    <property type="entry name" value="NICOTINAMIDE RIBOSIDE TRANSPORTER PNUC"/>
    <property type="match status" value="1"/>
</dbReference>
<dbReference type="AlphaFoldDB" id="A0A1I4TLF3"/>
<feature type="transmembrane region" description="Helical" evidence="10">
    <location>
        <begin position="99"/>
        <end position="116"/>
    </location>
</feature>
<dbReference type="STRING" id="758825.SAMN02982985_05256"/>
<dbReference type="EMBL" id="FOTW01000032">
    <property type="protein sequence ID" value="SFM77549.1"/>
    <property type="molecule type" value="Genomic_DNA"/>
</dbReference>
<evidence type="ECO:0000256" key="8">
    <source>
        <dbReference type="ARBA" id="ARBA00022989"/>
    </source>
</evidence>
<keyword evidence="7 10" id="KW-0812">Transmembrane</keyword>
<gene>
    <name evidence="11" type="ORF">SAMN02982985_05256</name>
</gene>
<dbReference type="InterPro" id="IPR006419">
    <property type="entry name" value="NMN_transpt_PnuC"/>
</dbReference>
<evidence type="ECO:0000313" key="12">
    <source>
        <dbReference type="Proteomes" id="UP000199470"/>
    </source>
</evidence>